<dbReference type="SUPFAM" id="SSF55781">
    <property type="entry name" value="GAF domain-like"/>
    <property type="match status" value="1"/>
</dbReference>
<keyword evidence="3" id="KW-0804">Transcription</keyword>
<dbReference type="Gene3D" id="3.30.450.40">
    <property type="match status" value="1"/>
</dbReference>
<dbReference type="PROSITE" id="PS51078">
    <property type="entry name" value="ICLR_ED"/>
    <property type="match status" value="1"/>
</dbReference>
<dbReference type="GO" id="GO:0003677">
    <property type="term" value="F:DNA binding"/>
    <property type="evidence" value="ECO:0007669"/>
    <property type="project" value="UniProtKB-KW"/>
</dbReference>
<dbReference type="InterPro" id="IPR036388">
    <property type="entry name" value="WH-like_DNA-bd_sf"/>
</dbReference>
<evidence type="ECO:0000256" key="5">
    <source>
        <dbReference type="ARBA" id="ARBA00042627"/>
    </source>
</evidence>
<proteinExistence type="predicted"/>
<protein>
    <recommendedName>
        <fullName evidence="4">HTH-type transcriptional repressor AllR</fullName>
    </recommendedName>
    <alternativeName>
        <fullName evidence="5">Negative regulator of allantoin and glyoxylate utilization operons</fullName>
    </alternativeName>
</protein>
<name>A0A6C0U2B0_9GAMM</name>
<evidence type="ECO:0000259" key="6">
    <source>
        <dbReference type="PROSITE" id="PS51077"/>
    </source>
</evidence>
<evidence type="ECO:0000313" key="9">
    <source>
        <dbReference type="Proteomes" id="UP000477680"/>
    </source>
</evidence>
<dbReference type="InterPro" id="IPR036390">
    <property type="entry name" value="WH_DNA-bd_sf"/>
</dbReference>
<dbReference type="KEGG" id="kim:G3T16_11495"/>
<dbReference type="SUPFAM" id="SSF46785">
    <property type="entry name" value="Winged helix' DNA-binding domain"/>
    <property type="match status" value="1"/>
</dbReference>
<dbReference type="GO" id="GO:0045892">
    <property type="term" value="P:negative regulation of DNA-templated transcription"/>
    <property type="evidence" value="ECO:0007669"/>
    <property type="project" value="TreeGrafter"/>
</dbReference>
<dbReference type="GO" id="GO:0003700">
    <property type="term" value="F:DNA-binding transcription factor activity"/>
    <property type="evidence" value="ECO:0007669"/>
    <property type="project" value="TreeGrafter"/>
</dbReference>
<keyword evidence="1" id="KW-0805">Transcription regulation</keyword>
<dbReference type="Gene3D" id="1.10.10.10">
    <property type="entry name" value="Winged helix-like DNA-binding domain superfamily/Winged helix DNA-binding domain"/>
    <property type="match status" value="1"/>
</dbReference>
<dbReference type="PROSITE" id="PS51077">
    <property type="entry name" value="HTH_ICLR"/>
    <property type="match status" value="1"/>
</dbReference>
<dbReference type="PANTHER" id="PTHR30136:SF24">
    <property type="entry name" value="HTH-TYPE TRANSCRIPTIONAL REPRESSOR ALLR"/>
    <property type="match status" value="1"/>
</dbReference>
<accession>A0A6C0U2B0</accession>
<reference evidence="8 9" key="1">
    <citation type="submission" date="2020-02" db="EMBL/GenBank/DDBJ databases">
        <title>Genome sequencing for Kineobactrum sp. M2.</title>
        <authorList>
            <person name="Park S.-J."/>
        </authorList>
    </citation>
    <scope>NUCLEOTIDE SEQUENCE [LARGE SCALE GENOMIC DNA]</scope>
    <source>
        <strain evidence="8 9">M2</strain>
    </source>
</reference>
<evidence type="ECO:0000256" key="4">
    <source>
        <dbReference type="ARBA" id="ARBA00040379"/>
    </source>
</evidence>
<dbReference type="Pfam" id="PF09339">
    <property type="entry name" value="HTH_IclR"/>
    <property type="match status" value="1"/>
</dbReference>
<evidence type="ECO:0000256" key="2">
    <source>
        <dbReference type="ARBA" id="ARBA00023125"/>
    </source>
</evidence>
<organism evidence="8 9">
    <name type="scientific">Kineobactrum salinum</name>
    <dbReference type="NCBI Taxonomy" id="2708301"/>
    <lineage>
        <taxon>Bacteria</taxon>
        <taxon>Pseudomonadati</taxon>
        <taxon>Pseudomonadota</taxon>
        <taxon>Gammaproteobacteria</taxon>
        <taxon>Cellvibrionales</taxon>
        <taxon>Halieaceae</taxon>
        <taxon>Kineobactrum</taxon>
    </lineage>
</organism>
<gene>
    <name evidence="8" type="ORF">G3T16_11495</name>
</gene>
<keyword evidence="9" id="KW-1185">Reference proteome</keyword>
<dbReference type="InterPro" id="IPR050707">
    <property type="entry name" value="HTH_MetabolicPath_Reg"/>
</dbReference>
<sequence length="258" mass="28017">MTRDSNTENPRVPSVDRALKILELVSENEMPLGVNAIARTLTISPSSCFTILKTLVQNSYLTSDAATKTYTLGPKAMTFAIKALELRRPFEIAEDVMKRIASKRSVAACVLWRLRPDNHLMVVGTVSGGKGVSIQLDAGHTLPLLIGATGRCAAADLNLAPEQIKDYLSGAQWDNPPPMDAYIEDVERARVDGWAFDQGNFLQGVTTIAVPIPAGDSKLQYCLSVALFGENFSQEFISDLATDLKKAAKKIGTRLFSS</sequence>
<evidence type="ECO:0000256" key="3">
    <source>
        <dbReference type="ARBA" id="ARBA00023163"/>
    </source>
</evidence>
<dbReference type="SMART" id="SM00346">
    <property type="entry name" value="HTH_ICLR"/>
    <property type="match status" value="1"/>
</dbReference>
<dbReference type="Proteomes" id="UP000477680">
    <property type="component" value="Chromosome"/>
</dbReference>
<dbReference type="RefSeq" id="WP_163495391.1">
    <property type="nucleotide sequence ID" value="NZ_CP048711.1"/>
</dbReference>
<evidence type="ECO:0000256" key="1">
    <source>
        <dbReference type="ARBA" id="ARBA00023015"/>
    </source>
</evidence>
<feature type="domain" description="IclR-ED" evidence="7">
    <location>
        <begin position="75"/>
        <end position="257"/>
    </location>
</feature>
<dbReference type="AlphaFoldDB" id="A0A6C0U2B0"/>
<dbReference type="InterPro" id="IPR005471">
    <property type="entry name" value="Tscrpt_reg_IclR_N"/>
</dbReference>
<dbReference type="Pfam" id="PF01614">
    <property type="entry name" value="IclR_C"/>
    <property type="match status" value="1"/>
</dbReference>
<keyword evidence="2" id="KW-0238">DNA-binding</keyword>
<dbReference type="InterPro" id="IPR014757">
    <property type="entry name" value="Tscrpt_reg_IclR_C"/>
</dbReference>
<evidence type="ECO:0000313" key="8">
    <source>
        <dbReference type="EMBL" id="QIB65953.1"/>
    </source>
</evidence>
<dbReference type="PANTHER" id="PTHR30136">
    <property type="entry name" value="HELIX-TURN-HELIX TRANSCRIPTIONAL REGULATOR, ICLR FAMILY"/>
    <property type="match status" value="1"/>
</dbReference>
<dbReference type="EMBL" id="CP048711">
    <property type="protein sequence ID" value="QIB65953.1"/>
    <property type="molecule type" value="Genomic_DNA"/>
</dbReference>
<feature type="domain" description="HTH iclR-type" evidence="6">
    <location>
        <begin position="12"/>
        <end position="74"/>
    </location>
</feature>
<dbReference type="InterPro" id="IPR029016">
    <property type="entry name" value="GAF-like_dom_sf"/>
</dbReference>
<evidence type="ECO:0000259" key="7">
    <source>
        <dbReference type="PROSITE" id="PS51078"/>
    </source>
</evidence>